<keyword evidence="4" id="KW-0460">Magnesium</keyword>
<organism evidence="8">
    <name type="scientific">Pestalotiopsis microspora</name>
    <dbReference type="NCBI Taxonomy" id="85828"/>
    <lineage>
        <taxon>Eukaryota</taxon>
        <taxon>Fungi</taxon>
        <taxon>Dikarya</taxon>
        <taxon>Ascomycota</taxon>
        <taxon>Pezizomycotina</taxon>
        <taxon>Sordariomycetes</taxon>
        <taxon>Xylariomycetidae</taxon>
        <taxon>Amphisphaeriales</taxon>
        <taxon>Sporocadaceae</taxon>
        <taxon>Pestalotiopsis</taxon>
    </lineage>
</organism>
<dbReference type="Gene3D" id="1.50.10.20">
    <property type="match status" value="1"/>
</dbReference>
<dbReference type="GO" id="GO:0010333">
    <property type="term" value="F:terpene synthase activity"/>
    <property type="evidence" value="ECO:0007669"/>
    <property type="project" value="InterPro"/>
</dbReference>
<evidence type="ECO:0000256" key="1">
    <source>
        <dbReference type="ARBA" id="ARBA00001946"/>
    </source>
</evidence>
<accession>A0A0C5L210</accession>
<dbReference type="PANTHER" id="PTHR31739:SF25">
    <property type="entry name" value="(E,E)-GERANYLLINALOOL SYNTHASE"/>
    <property type="match status" value="1"/>
</dbReference>
<proteinExistence type="inferred from homology"/>
<comment type="similarity">
    <text evidence="2">Belongs to the terpene synthase family.</text>
</comment>
<comment type="cofactor">
    <cofactor evidence="1">
        <name>Mg(2+)</name>
        <dbReference type="ChEBI" id="CHEBI:18420"/>
    </cofactor>
</comment>
<feature type="compositionally biased region" description="Basic and acidic residues" evidence="7">
    <location>
        <begin position="745"/>
        <end position="755"/>
    </location>
</feature>
<dbReference type="InterPro" id="IPR017057">
    <property type="entry name" value="Ent-kaurene_synthase_fun"/>
</dbReference>
<dbReference type="GO" id="GO:0016853">
    <property type="term" value="F:isomerase activity"/>
    <property type="evidence" value="ECO:0007669"/>
    <property type="project" value="UniProtKB-KW"/>
</dbReference>
<dbReference type="GO" id="GO:0050553">
    <property type="term" value="F:taxadiene synthase activity"/>
    <property type="evidence" value="ECO:0007669"/>
    <property type="project" value="UniProtKB-EC"/>
</dbReference>
<dbReference type="SUPFAM" id="SSF48239">
    <property type="entry name" value="Terpenoid cyclases/Protein prenyltransferases"/>
    <property type="match status" value="2"/>
</dbReference>
<sequence length="1004" mass="111142">MERSERNKEGADGITFEAESTGGRAWRHQGQELLKKLTAQCNGKGAGSMSSAVYDTAWLSMLRRPVDSMSRTTLLGDWLFPECFSFLITQQLPTGGWESYATHVDGILNTAAALLSILKHLQTQPDNHDWRIRSQNATRALEEMLGEWDIHSTDQVGQEILVISLLQLLEKEGVLVAFPLLGELRTIRDAKLAKLPASSVYKTRSTLYHSLEAFVGHIDFDRVTDQRETNGSLMNSPAATAAYLMNTTSWDVQAEAYLRDVVDRDGGIHCGGVPCAWPTTIFEISWVVPVLAQVGVQQTEKDSAGITKVLLDALSQYNGVLGFAAGILPDVDDTAKGIETLELLGHGGSTSIEPLIRAFEGEQHFLTYKGERTPSVSANCNVLSLLLLREDRAQYVPQIAKAASFAMNLAYNGHVKEKWHRSELYWIMLLARAFALFYDHEDIVKAVFEMYPILREQVPMVLIQILMRILHAQQANGSWSECCEITAYGILTLSSLVKLPFVRQLHKGNLIASMAMGKSYLVSNRQSWSKSRFMWIEKVTYGSNTLSEAYCLAASLTPMPAVIEPEPSNAISLWSEANGLLIPEKQLLGMMKTGDLLARTPLFLGTTPSSLRMAEMQACFAMQALQRRPLDIFPRTAKGKDKYTFIIPLALTLCAQSRGCPVSVSTVYEMMVLSILNFHVDEYMEGVVERHFGEVIDDVRTLVVQIVDVYHDSDGERGLTLTKASHEETNALQNGRHKQNGGTSGHDEINGSERKPSLGDVGAVLSCYLDHILNHTAVLSASSRHQQRLATDLKTFLLAHITQAEDNCRFRAQFATQSGVSNGSNGTHVVESIPRQYCKPGRSFYDWVRGTSADHTSCPFSFVFFECLVLATKYDGGKTRPAGTLALARTAYLAEDACRHLASLCRMYNDYGSMVRDAEEISLNSVCFPEFSDPATGQTHTSETAKSELLLIAEYERHGLGAALDQLEAELGSGNLMTSLRMFVDVTDLYGQIYVLKDVGTRTQ</sequence>
<keyword evidence="6 8" id="KW-0456">Lyase</keyword>
<reference evidence="8" key="1">
    <citation type="submission" date="2014-10" db="EMBL/GenBank/DDBJ databases">
        <title>The construction of a reusable in situ genome editing system and its application in the taxol-producing fungus Pestalotiopsis microspora.</title>
        <authorList>
            <person name="Chen L."/>
        </authorList>
    </citation>
    <scope>NUCLEOTIDE SEQUENCE</scope>
    <source>
        <strain evidence="8">NK17</strain>
    </source>
</reference>
<feature type="region of interest" description="Disordered" evidence="7">
    <location>
        <begin position="730"/>
        <end position="755"/>
    </location>
</feature>
<protein>
    <submittedName>
        <fullName evidence="8">Putative taxadiene synthase</fullName>
        <ecNumber evidence="8">4.2.3.17</ecNumber>
    </submittedName>
</protein>
<evidence type="ECO:0000313" key="8">
    <source>
        <dbReference type="EMBL" id="AJP67540.1"/>
    </source>
</evidence>
<dbReference type="EMBL" id="KP027606">
    <property type="protein sequence ID" value="AJP67540.1"/>
    <property type="molecule type" value="Genomic_DNA"/>
</dbReference>
<dbReference type="InterPro" id="IPR050148">
    <property type="entry name" value="Terpene_synthase-like"/>
</dbReference>
<evidence type="ECO:0000256" key="5">
    <source>
        <dbReference type="ARBA" id="ARBA00023235"/>
    </source>
</evidence>
<evidence type="ECO:0000256" key="7">
    <source>
        <dbReference type="SAM" id="MobiDB-lite"/>
    </source>
</evidence>
<evidence type="ECO:0000256" key="2">
    <source>
        <dbReference type="ARBA" id="ARBA00006333"/>
    </source>
</evidence>
<dbReference type="PANTHER" id="PTHR31739">
    <property type="entry name" value="ENT-COPALYL DIPHOSPHATE SYNTHASE, CHLOROPLASTIC"/>
    <property type="match status" value="1"/>
</dbReference>
<dbReference type="Gene3D" id="1.50.10.160">
    <property type="match status" value="1"/>
</dbReference>
<dbReference type="AlphaFoldDB" id="A0A0C5L210"/>
<dbReference type="InterPro" id="IPR008930">
    <property type="entry name" value="Terpenoid_cyclase/PrenylTrfase"/>
</dbReference>
<dbReference type="PIRSF" id="PIRSF036498">
    <property type="entry name" value="Ent-kaurene_synthase_fungi"/>
    <property type="match status" value="1"/>
</dbReference>
<keyword evidence="3" id="KW-0479">Metal-binding</keyword>
<dbReference type="EC" id="4.2.3.17" evidence="8"/>
<name>A0A0C5L210_PESMI</name>
<dbReference type="GO" id="GO:0000287">
    <property type="term" value="F:magnesium ion binding"/>
    <property type="evidence" value="ECO:0007669"/>
    <property type="project" value="TreeGrafter"/>
</dbReference>
<keyword evidence="5" id="KW-0413">Isomerase</keyword>
<evidence type="ECO:0000256" key="4">
    <source>
        <dbReference type="ARBA" id="ARBA00022842"/>
    </source>
</evidence>
<dbReference type="GO" id="GO:0016102">
    <property type="term" value="P:diterpenoid biosynthetic process"/>
    <property type="evidence" value="ECO:0007669"/>
    <property type="project" value="TreeGrafter"/>
</dbReference>
<evidence type="ECO:0000256" key="6">
    <source>
        <dbReference type="ARBA" id="ARBA00023239"/>
    </source>
</evidence>
<evidence type="ECO:0000256" key="3">
    <source>
        <dbReference type="ARBA" id="ARBA00022723"/>
    </source>
</evidence>